<keyword evidence="3" id="KW-1185">Reference proteome</keyword>
<feature type="compositionally biased region" description="Basic and acidic residues" evidence="1">
    <location>
        <begin position="41"/>
        <end position="66"/>
    </location>
</feature>
<dbReference type="RefSeq" id="WP_188969409.1">
    <property type="nucleotide sequence ID" value="NZ_BMKW01000009.1"/>
</dbReference>
<gene>
    <name evidence="2" type="ORF">GCM10011320_37240</name>
</gene>
<accession>A0A917KTY7</accession>
<dbReference type="EMBL" id="BMKW01000009">
    <property type="protein sequence ID" value="GGJ26323.1"/>
    <property type="molecule type" value="Genomic_DNA"/>
</dbReference>
<organism evidence="2 3">
    <name type="scientific">Neoroseomonas lacus</name>
    <dbReference type="NCBI Taxonomy" id="287609"/>
    <lineage>
        <taxon>Bacteria</taxon>
        <taxon>Pseudomonadati</taxon>
        <taxon>Pseudomonadota</taxon>
        <taxon>Alphaproteobacteria</taxon>
        <taxon>Acetobacterales</taxon>
        <taxon>Acetobacteraceae</taxon>
        <taxon>Neoroseomonas</taxon>
    </lineage>
</organism>
<comment type="caution">
    <text evidence="2">The sequence shown here is derived from an EMBL/GenBank/DDBJ whole genome shotgun (WGS) entry which is preliminary data.</text>
</comment>
<name>A0A917KTY7_9PROT</name>
<proteinExistence type="predicted"/>
<evidence type="ECO:0000313" key="2">
    <source>
        <dbReference type="EMBL" id="GGJ26323.1"/>
    </source>
</evidence>
<reference evidence="2" key="2">
    <citation type="submission" date="2020-09" db="EMBL/GenBank/DDBJ databases">
        <authorList>
            <person name="Sun Q."/>
            <person name="Zhou Y."/>
        </authorList>
    </citation>
    <scope>NUCLEOTIDE SEQUENCE</scope>
    <source>
        <strain evidence="2">CGMCC 1.3617</strain>
    </source>
</reference>
<reference evidence="2" key="1">
    <citation type="journal article" date="2014" name="Int. J. Syst. Evol. Microbiol.">
        <title>Complete genome sequence of Corynebacterium casei LMG S-19264T (=DSM 44701T), isolated from a smear-ripened cheese.</title>
        <authorList>
            <consortium name="US DOE Joint Genome Institute (JGI-PGF)"/>
            <person name="Walter F."/>
            <person name="Albersmeier A."/>
            <person name="Kalinowski J."/>
            <person name="Ruckert C."/>
        </authorList>
    </citation>
    <scope>NUCLEOTIDE SEQUENCE</scope>
    <source>
        <strain evidence="2">CGMCC 1.3617</strain>
    </source>
</reference>
<evidence type="ECO:0000256" key="1">
    <source>
        <dbReference type="SAM" id="MobiDB-lite"/>
    </source>
</evidence>
<dbReference type="AlphaFoldDB" id="A0A917KTY7"/>
<protein>
    <submittedName>
        <fullName evidence="2">Uncharacterized protein</fullName>
    </submittedName>
</protein>
<evidence type="ECO:0000313" key="3">
    <source>
        <dbReference type="Proteomes" id="UP000661507"/>
    </source>
</evidence>
<sequence>MERRTSDAMRHIRRAAVTGLFAIWLAPLSAVAEAPNGPAYRADRPMQAERAAVENRRDQDDDHADTAPEPNA</sequence>
<dbReference type="Proteomes" id="UP000661507">
    <property type="component" value="Unassembled WGS sequence"/>
</dbReference>
<feature type="region of interest" description="Disordered" evidence="1">
    <location>
        <begin position="36"/>
        <end position="72"/>
    </location>
</feature>